<dbReference type="Proteomes" id="UP001457282">
    <property type="component" value="Unassembled WGS sequence"/>
</dbReference>
<sequence>MVQRWQRTTQEMVIDEGSELDDGAALVNRDGICDEDEVVMDDELVRLKMAEEDVNLVMGNEEVGEHGIELKLQI</sequence>
<dbReference type="AlphaFoldDB" id="A0AAW1WYB0"/>
<keyword evidence="2" id="KW-1185">Reference proteome</keyword>
<dbReference type="EMBL" id="JBEDUW010000005">
    <property type="protein sequence ID" value="KAK9928986.1"/>
    <property type="molecule type" value="Genomic_DNA"/>
</dbReference>
<gene>
    <name evidence="1" type="ORF">M0R45_026097</name>
</gene>
<reference evidence="1 2" key="1">
    <citation type="journal article" date="2023" name="G3 (Bethesda)">
        <title>A chromosome-length genome assembly and annotation of blackberry (Rubus argutus, cv. 'Hillquist').</title>
        <authorList>
            <person name="Bruna T."/>
            <person name="Aryal R."/>
            <person name="Dudchenko O."/>
            <person name="Sargent D.J."/>
            <person name="Mead D."/>
            <person name="Buti M."/>
            <person name="Cavallini A."/>
            <person name="Hytonen T."/>
            <person name="Andres J."/>
            <person name="Pham M."/>
            <person name="Weisz D."/>
            <person name="Mascagni F."/>
            <person name="Usai G."/>
            <person name="Natali L."/>
            <person name="Bassil N."/>
            <person name="Fernandez G.E."/>
            <person name="Lomsadze A."/>
            <person name="Armour M."/>
            <person name="Olukolu B."/>
            <person name="Poorten T."/>
            <person name="Britton C."/>
            <person name="Davik J."/>
            <person name="Ashrafi H."/>
            <person name="Aiden E.L."/>
            <person name="Borodovsky M."/>
            <person name="Worthington M."/>
        </authorList>
    </citation>
    <scope>NUCLEOTIDE SEQUENCE [LARGE SCALE GENOMIC DNA]</scope>
    <source>
        <strain evidence="1">PI 553951</strain>
    </source>
</reference>
<evidence type="ECO:0000313" key="1">
    <source>
        <dbReference type="EMBL" id="KAK9928986.1"/>
    </source>
</evidence>
<protein>
    <recommendedName>
        <fullName evidence="3">Zinc finger protein</fullName>
    </recommendedName>
</protein>
<organism evidence="1 2">
    <name type="scientific">Rubus argutus</name>
    <name type="common">Southern blackberry</name>
    <dbReference type="NCBI Taxonomy" id="59490"/>
    <lineage>
        <taxon>Eukaryota</taxon>
        <taxon>Viridiplantae</taxon>
        <taxon>Streptophyta</taxon>
        <taxon>Embryophyta</taxon>
        <taxon>Tracheophyta</taxon>
        <taxon>Spermatophyta</taxon>
        <taxon>Magnoliopsida</taxon>
        <taxon>eudicotyledons</taxon>
        <taxon>Gunneridae</taxon>
        <taxon>Pentapetalae</taxon>
        <taxon>rosids</taxon>
        <taxon>fabids</taxon>
        <taxon>Rosales</taxon>
        <taxon>Rosaceae</taxon>
        <taxon>Rosoideae</taxon>
        <taxon>Rosoideae incertae sedis</taxon>
        <taxon>Rubus</taxon>
    </lineage>
</organism>
<accession>A0AAW1WYB0</accession>
<evidence type="ECO:0008006" key="3">
    <source>
        <dbReference type="Google" id="ProtNLM"/>
    </source>
</evidence>
<proteinExistence type="predicted"/>
<evidence type="ECO:0000313" key="2">
    <source>
        <dbReference type="Proteomes" id="UP001457282"/>
    </source>
</evidence>
<comment type="caution">
    <text evidence="1">The sequence shown here is derived from an EMBL/GenBank/DDBJ whole genome shotgun (WGS) entry which is preliminary data.</text>
</comment>
<name>A0AAW1WYB0_RUBAR</name>